<dbReference type="GO" id="GO:0034080">
    <property type="term" value="P:CENP-A containing chromatin assembly"/>
    <property type="evidence" value="ECO:0007669"/>
    <property type="project" value="TreeGrafter"/>
</dbReference>
<reference evidence="4 5" key="1">
    <citation type="journal article" date="2020" name="IScience">
        <title>Genome Sequencing of the Endangered Kingdonia uniflora (Circaeasteraceae, Ranunculales) Reveals Potential Mechanisms of Evolutionary Specialization.</title>
        <authorList>
            <person name="Sun Y."/>
            <person name="Deng T."/>
            <person name="Zhang A."/>
            <person name="Moore M.J."/>
            <person name="Landis J.B."/>
            <person name="Lin N."/>
            <person name="Zhang H."/>
            <person name="Zhang X."/>
            <person name="Huang J."/>
            <person name="Zhang X."/>
            <person name="Sun H."/>
            <person name="Wang H."/>
        </authorList>
    </citation>
    <scope>NUCLEOTIDE SEQUENCE [LARGE SCALE GENOMIC DNA]</scope>
    <source>
        <strain evidence="4">TB1705</strain>
        <tissue evidence="4">Leaf</tissue>
    </source>
</reference>
<dbReference type="Proteomes" id="UP000541444">
    <property type="component" value="Unassembled WGS sequence"/>
</dbReference>
<dbReference type="EMBL" id="JACGCM010001726">
    <property type="protein sequence ID" value="KAF6150714.1"/>
    <property type="molecule type" value="Genomic_DNA"/>
</dbReference>
<dbReference type="GO" id="GO:0006335">
    <property type="term" value="P:DNA replication-dependent chromatin assembly"/>
    <property type="evidence" value="ECO:0007669"/>
    <property type="project" value="TreeGrafter"/>
</dbReference>
<dbReference type="PANTHER" id="PTHR15081">
    <property type="entry name" value="NUCLEAR AUTOANTIGENIC SPERM PROTEIN NASP -RELATED"/>
    <property type="match status" value="1"/>
</dbReference>
<organism evidence="4 5">
    <name type="scientific">Kingdonia uniflora</name>
    <dbReference type="NCBI Taxonomy" id="39325"/>
    <lineage>
        <taxon>Eukaryota</taxon>
        <taxon>Viridiplantae</taxon>
        <taxon>Streptophyta</taxon>
        <taxon>Embryophyta</taxon>
        <taxon>Tracheophyta</taxon>
        <taxon>Spermatophyta</taxon>
        <taxon>Magnoliopsida</taxon>
        <taxon>Ranunculales</taxon>
        <taxon>Circaeasteraceae</taxon>
        <taxon>Kingdonia</taxon>
    </lineage>
</organism>
<keyword evidence="1" id="KW-0677">Repeat</keyword>
<evidence type="ECO:0000313" key="5">
    <source>
        <dbReference type="Proteomes" id="UP000541444"/>
    </source>
</evidence>
<dbReference type="InterPro" id="IPR011990">
    <property type="entry name" value="TPR-like_helical_dom_sf"/>
</dbReference>
<dbReference type="InterPro" id="IPR051730">
    <property type="entry name" value="NASP-like"/>
</dbReference>
<name>A0A7J7M7G1_9MAGN</name>
<protein>
    <submittedName>
        <fullName evidence="4">Uncharacterized protein</fullName>
    </submittedName>
</protein>
<feature type="compositionally biased region" description="Basic and acidic residues" evidence="3">
    <location>
        <begin position="30"/>
        <end position="54"/>
    </location>
</feature>
<feature type="compositionally biased region" description="Acidic residues" evidence="3">
    <location>
        <begin position="55"/>
        <end position="73"/>
    </location>
</feature>
<evidence type="ECO:0000256" key="1">
    <source>
        <dbReference type="ARBA" id="ARBA00022737"/>
    </source>
</evidence>
<feature type="compositionally biased region" description="Basic and acidic residues" evidence="3">
    <location>
        <begin position="1"/>
        <end position="13"/>
    </location>
</feature>
<evidence type="ECO:0000313" key="4">
    <source>
        <dbReference type="EMBL" id="KAF6150714.1"/>
    </source>
</evidence>
<dbReference type="Gene3D" id="1.25.40.10">
    <property type="entry name" value="Tetratricopeptide repeat domain"/>
    <property type="match status" value="1"/>
</dbReference>
<keyword evidence="5" id="KW-1185">Reference proteome</keyword>
<dbReference type="AlphaFoldDB" id="A0A7J7M7G1"/>
<dbReference type="SUPFAM" id="SSF48452">
    <property type="entry name" value="TPR-like"/>
    <property type="match status" value="1"/>
</dbReference>
<keyword evidence="2" id="KW-0802">TPR repeat</keyword>
<dbReference type="PANTHER" id="PTHR15081:SF1">
    <property type="entry name" value="NUCLEAR AUTOANTIGENIC SPERM PROTEIN"/>
    <property type="match status" value="1"/>
</dbReference>
<feature type="region of interest" description="Disordered" evidence="3">
    <location>
        <begin position="1"/>
        <end position="73"/>
    </location>
</feature>
<comment type="caution">
    <text evidence="4">The sequence shown here is derived from an EMBL/GenBank/DDBJ whole genome shotgun (WGS) entry which is preliminary data.</text>
</comment>
<proteinExistence type="predicted"/>
<evidence type="ECO:0000256" key="3">
    <source>
        <dbReference type="SAM" id="MobiDB-lite"/>
    </source>
</evidence>
<accession>A0A7J7M7G1</accession>
<dbReference type="GO" id="GO:0005654">
    <property type="term" value="C:nucleoplasm"/>
    <property type="evidence" value="ECO:0007669"/>
    <property type="project" value="TreeGrafter"/>
</dbReference>
<evidence type="ECO:0000256" key="2">
    <source>
        <dbReference type="ARBA" id="ARBA00022803"/>
    </source>
</evidence>
<dbReference type="GO" id="GO:0042393">
    <property type="term" value="F:histone binding"/>
    <property type="evidence" value="ECO:0007669"/>
    <property type="project" value="TreeGrafter"/>
</dbReference>
<dbReference type="OrthoDB" id="5587616at2759"/>
<sequence length="284" mass="31953">MPKKESGSIKDSEQQSVTKGECSAASGVTDAKEDGNSNYNEEERNEVASDKGQIEDEDVGSEDEDLAEADEDDSDLDLAWKMLDVTRAIVEKKPDNTMEKVDILSALGEVALEREDIQASLSDYLNVLSILERLVKPDSRQIVELNFWISLVLEVDSRPEEAIPYCQKAISNVDQSTDGNQADASEIETLTGLSRDLEKKPEDLQQFVLQPKSIIFEVLKMVSAAKVGQNSIINSIEFFTDGYKREQWRFRLFIKWAKNGQGSDVILVFIIHSLFYGIYIDRLE</sequence>
<gene>
    <name evidence="4" type="ORF">GIB67_020797</name>
</gene>